<dbReference type="Proteomes" id="UP000265703">
    <property type="component" value="Unassembled WGS sequence"/>
</dbReference>
<dbReference type="AlphaFoldDB" id="A0A397SWU3"/>
<proteinExistence type="predicted"/>
<comment type="caution">
    <text evidence="2">The sequence shown here is derived from an EMBL/GenBank/DDBJ whole genome shotgun (WGS) entry which is preliminary data.</text>
</comment>
<dbReference type="EMBL" id="QKYT01000174">
    <property type="protein sequence ID" value="RIA90670.1"/>
    <property type="molecule type" value="Genomic_DNA"/>
</dbReference>
<reference evidence="2 3" key="1">
    <citation type="submission" date="2018-06" db="EMBL/GenBank/DDBJ databases">
        <title>Comparative genomics reveals the genomic features of Rhizophagus irregularis, R. cerebriforme, R. diaphanum and Gigaspora rosea, and their symbiotic lifestyle signature.</title>
        <authorList>
            <person name="Morin E."/>
            <person name="San Clemente H."/>
            <person name="Chen E.C.H."/>
            <person name="De La Providencia I."/>
            <person name="Hainaut M."/>
            <person name="Kuo A."/>
            <person name="Kohler A."/>
            <person name="Murat C."/>
            <person name="Tang N."/>
            <person name="Roy S."/>
            <person name="Loubradou J."/>
            <person name="Henrissat B."/>
            <person name="Grigoriev I.V."/>
            <person name="Corradi N."/>
            <person name="Roux C."/>
            <person name="Martin F.M."/>
        </authorList>
    </citation>
    <scope>NUCLEOTIDE SEQUENCE [LARGE SCALE GENOMIC DNA]</scope>
    <source>
        <strain evidence="2 3">DAOM 227022</strain>
    </source>
</reference>
<evidence type="ECO:0000313" key="2">
    <source>
        <dbReference type="EMBL" id="RIA90670.1"/>
    </source>
</evidence>
<keyword evidence="3" id="KW-1185">Reference proteome</keyword>
<sequence length="257" mass="29988">MDKNHMTNFLLMGRKKNSDVLNNIARLYEDACNAEDKTIKANQVGIKKTKGLIYDFIFIHNFGTKRNTLYQRIGRARKIYGFIKKIGIDKIKYIKTYSANSIAKLFNSKIQTIIDYFFKNPDTKLLNNQDSSIIDSSLEKDELLEVEDFWEKIIRETFEEDEARIEKERENKASSNVVIPAKGLRSNQKANEVKLDNENNSSDSEEKMLDESNDDGYNGYSGYDKYDDRNRGYYYHNGRYKRKVSPMMSPIIFPVIT</sequence>
<organism evidence="2 3">
    <name type="scientific">Glomus cerebriforme</name>
    <dbReference type="NCBI Taxonomy" id="658196"/>
    <lineage>
        <taxon>Eukaryota</taxon>
        <taxon>Fungi</taxon>
        <taxon>Fungi incertae sedis</taxon>
        <taxon>Mucoromycota</taxon>
        <taxon>Glomeromycotina</taxon>
        <taxon>Glomeromycetes</taxon>
        <taxon>Glomerales</taxon>
        <taxon>Glomeraceae</taxon>
        <taxon>Glomus</taxon>
    </lineage>
</organism>
<gene>
    <name evidence="2" type="ORF">C1645_823044</name>
</gene>
<evidence type="ECO:0000313" key="3">
    <source>
        <dbReference type="Proteomes" id="UP000265703"/>
    </source>
</evidence>
<name>A0A397SWU3_9GLOM</name>
<protein>
    <submittedName>
        <fullName evidence="2">Uncharacterized protein</fullName>
    </submittedName>
</protein>
<accession>A0A397SWU3</accession>
<evidence type="ECO:0000256" key="1">
    <source>
        <dbReference type="SAM" id="MobiDB-lite"/>
    </source>
</evidence>
<feature type="region of interest" description="Disordered" evidence="1">
    <location>
        <begin position="188"/>
        <end position="223"/>
    </location>
</feature>